<evidence type="ECO:0000313" key="6">
    <source>
        <dbReference type="EnsemblMetazoa" id="G24888.7:cds"/>
    </source>
</evidence>
<dbReference type="Pfam" id="PF01753">
    <property type="entry name" value="zf-MYND"/>
    <property type="match status" value="1"/>
</dbReference>
<accession>A0A8W8KQR1</accession>
<dbReference type="InterPro" id="IPR003615">
    <property type="entry name" value="HNH_nuc"/>
</dbReference>
<proteinExistence type="predicted"/>
<protein>
    <recommendedName>
        <fullName evidence="5">MYND-type domain-containing protein</fullName>
    </recommendedName>
</protein>
<dbReference type="PANTHER" id="PTHR46831:SF1">
    <property type="entry name" value="ZINC FINGER MYND DOMAIN-CONTAINING PROTEIN 19"/>
    <property type="match status" value="1"/>
</dbReference>
<keyword evidence="7" id="KW-1185">Reference proteome</keyword>
<dbReference type="InterPro" id="IPR002893">
    <property type="entry name" value="Znf_MYND"/>
</dbReference>
<name>A0A8W8KQR1_MAGGI</name>
<dbReference type="Proteomes" id="UP000005408">
    <property type="component" value="Unassembled WGS sequence"/>
</dbReference>
<dbReference type="KEGG" id="crg:105336113"/>
<dbReference type="RefSeq" id="XP_011438599.2">
    <property type="nucleotide sequence ID" value="XM_011440297.4"/>
</dbReference>
<dbReference type="EnsemblMetazoa" id="G24888.5">
    <property type="protein sequence ID" value="G24888.5:cds"/>
    <property type="gene ID" value="G24888"/>
</dbReference>
<evidence type="ECO:0000256" key="4">
    <source>
        <dbReference type="PROSITE-ProRule" id="PRU00134"/>
    </source>
</evidence>
<keyword evidence="1" id="KW-0479">Metal-binding</keyword>
<dbReference type="GO" id="GO:0045202">
    <property type="term" value="C:synapse"/>
    <property type="evidence" value="ECO:0007669"/>
    <property type="project" value="TreeGrafter"/>
</dbReference>
<evidence type="ECO:0000256" key="3">
    <source>
        <dbReference type="ARBA" id="ARBA00022833"/>
    </source>
</evidence>
<sequence>MSGQKLGIVNLGKAAGKVKFALLDERDIDLINQYAFEARVKVDPDGNGAHIYAYTYKILKGREAGQFLHDFLWERHRGGVASGWKVVHRNGITVDNRLENLMLVPMDTQLVYDDLPSTKNREQSLYWMAVQQLQVAPLECHYPSSHVYTKQFSPNGENIHIEHDEVCVYYECHYPPCTNMEKRVREFSICGRCQEVRYCGTFCQQRDWPTHKKFCQERQLFIPLEEEESPDR</sequence>
<dbReference type="AlphaFoldDB" id="A0A8W8KQR1"/>
<evidence type="ECO:0000259" key="5">
    <source>
        <dbReference type="PROSITE" id="PS50865"/>
    </source>
</evidence>
<reference evidence="6" key="1">
    <citation type="submission" date="2022-08" db="UniProtKB">
        <authorList>
            <consortium name="EnsemblMetazoa"/>
        </authorList>
    </citation>
    <scope>IDENTIFICATION</scope>
    <source>
        <strain evidence="6">05x7-T-G4-1.051#20</strain>
    </source>
</reference>
<keyword evidence="2 4" id="KW-0863">Zinc-finger</keyword>
<dbReference type="GO" id="GO:0008270">
    <property type="term" value="F:zinc ion binding"/>
    <property type="evidence" value="ECO:0007669"/>
    <property type="project" value="UniProtKB-KW"/>
</dbReference>
<dbReference type="GO" id="GO:0005737">
    <property type="term" value="C:cytoplasm"/>
    <property type="evidence" value="ECO:0007669"/>
    <property type="project" value="TreeGrafter"/>
</dbReference>
<evidence type="ECO:0000256" key="2">
    <source>
        <dbReference type="ARBA" id="ARBA00022771"/>
    </source>
</evidence>
<dbReference type="Gene3D" id="6.10.140.2220">
    <property type="match status" value="1"/>
</dbReference>
<evidence type="ECO:0000313" key="7">
    <source>
        <dbReference type="Proteomes" id="UP000005408"/>
    </source>
</evidence>
<feature type="domain" description="MYND-type" evidence="5">
    <location>
        <begin position="177"/>
        <end position="215"/>
    </location>
</feature>
<dbReference type="GeneID" id="105336113"/>
<dbReference type="EnsemblMetazoa" id="G24888.7">
    <property type="protein sequence ID" value="G24888.7:cds"/>
    <property type="gene ID" value="G24888"/>
</dbReference>
<dbReference type="InterPro" id="IPR032978">
    <property type="entry name" value="ZMYND19"/>
</dbReference>
<organism evidence="6 7">
    <name type="scientific">Magallana gigas</name>
    <name type="common">Pacific oyster</name>
    <name type="synonym">Crassostrea gigas</name>
    <dbReference type="NCBI Taxonomy" id="29159"/>
    <lineage>
        <taxon>Eukaryota</taxon>
        <taxon>Metazoa</taxon>
        <taxon>Spiralia</taxon>
        <taxon>Lophotrochozoa</taxon>
        <taxon>Mollusca</taxon>
        <taxon>Bivalvia</taxon>
        <taxon>Autobranchia</taxon>
        <taxon>Pteriomorphia</taxon>
        <taxon>Ostreida</taxon>
        <taxon>Ostreoidea</taxon>
        <taxon>Ostreidae</taxon>
        <taxon>Magallana</taxon>
    </lineage>
</organism>
<dbReference type="OMA" id="FYECHYP"/>
<dbReference type="Pfam" id="PF13392">
    <property type="entry name" value="HNH_3"/>
    <property type="match status" value="1"/>
</dbReference>
<dbReference type="SUPFAM" id="SSF54060">
    <property type="entry name" value="His-Me finger endonucleases"/>
    <property type="match status" value="1"/>
</dbReference>
<dbReference type="InterPro" id="IPR044925">
    <property type="entry name" value="His-Me_finger_sf"/>
</dbReference>
<keyword evidence="3" id="KW-0862">Zinc</keyword>
<dbReference type="GO" id="GO:0016020">
    <property type="term" value="C:membrane"/>
    <property type="evidence" value="ECO:0007669"/>
    <property type="project" value="TreeGrafter"/>
</dbReference>
<dbReference type="PROSITE" id="PS50865">
    <property type="entry name" value="ZF_MYND_2"/>
    <property type="match status" value="1"/>
</dbReference>
<evidence type="ECO:0000256" key="1">
    <source>
        <dbReference type="ARBA" id="ARBA00022723"/>
    </source>
</evidence>
<dbReference type="SUPFAM" id="SSF144232">
    <property type="entry name" value="HIT/MYND zinc finger-like"/>
    <property type="match status" value="1"/>
</dbReference>
<dbReference type="PANTHER" id="PTHR46831">
    <property type="entry name" value="ZINC FINGER MYND DOMAIN-CONTAINING PROTEIN 19"/>
    <property type="match status" value="1"/>
</dbReference>
<dbReference type="OrthoDB" id="2951111at2759"/>
<dbReference type="EnsemblMetazoa" id="G24888.6">
    <property type="protein sequence ID" value="G24888.6:cds"/>
    <property type="gene ID" value="G24888"/>
</dbReference>